<dbReference type="InterPro" id="IPR029472">
    <property type="entry name" value="Copia-like_N"/>
</dbReference>
<comment type="caution">
    <text evidence="3">The sequence shown here is derived from an EMBL/GenBank/DDBJ whole genome shotgun (WGS) entry which is preliminary data.</text>
</comment>
<dbReference type="EMBL" id="QGNW01000119">
    <property type="protein sequence ID" value="RVW94685.1"/>
    <property type="molecule type" value="Genomic_DNA"/>
</dbReference>
<reference evidence="3 4" key="1">
    <citation type="journal article" date="2018" name="PLoS Genet.">
        <title>Population sequencing reveals clonal diversity and ancestral inbreeding in the grapevine cultivar Chardonnay.</title>
        <authorList>
            <person name="Roach M.J."/>
            <person name="Johnson D.L."/>
            <person name="Bohlmann J."/>
            <person name="van Vuuren H.J."/>
            <person name="Jones S.J."/>
            <person name="Pretorius I.S."/>
            <person name="Schmidt S.A."/>
            <person name="Borneman A.R."/>
        </authorList>
    </citation>
    <scope>NUCLEOTIDE SEQUENCE [LARGE SCALE GENOMIC DNA]</scope>
    <source>
        <strain evidence="4">cv. Chardonnay</strain>
        <tissue evidence="3">Leaf</tissue>
    </source>
</reference>
<feature type="domain" description="Retroviral polymerase SH3-like" evidence="2">
    <location>
        <begin position="315"/>
        <end position="374"/>
    </location>
</feature>
<dbReference type="PANTHER" id="PTHR11439">
    <property type="entry name" value="GAG-POL-RELATED RETROTRANSPOSON"/>
    <property type="match status" value="1"/>
</dbReference>
<dbReference type="InterPro" id="IPR057670">
    <property type="entry name" value="SH3_retrovirus"/>
</dbReference>
<evidence type="ECO:0000313" key="4">
    <source>
        <dbReference type="Proteomes" id="UP000288805"/>
    </source>
</evidence>
<evidence type="ECO:0000259" key="1">
    <source>
        <dbReference type="Pfam" id="PF14244"/>
    </source>
</evidence>
<dbReference type="PANTHER" id="PTHR11439:SF470">
    <property type="entry name" value="CYSTEINE-RICH RLK (RECEPTOR-LIKE PROTEIN KINASE) 8"/>
    <property type="match status" value="1"/>
</dbReference>
<dbReference type="AlphaFoldDB" id="A0A438ID76"/>
<dbReference type="CDD" id="cd09272">
    <property type="entry name" value="RNase_HI_RT_Ty1"/>
    <property type="match status" value="1"/>
</dbReference>
<dbReference type="Pfam" id="PF25597">
    <property type="entry name" value="SH3_retrovirus"/>
    <property type="match status" value="1"/>
</dbReference>
<accession>A0A438ID76</accession>
<organism evidence="3 4">
    <name type="scientific">Vitis vinifera</name>
    <name type="common">Grape</name>
    <dbReference type="NCBI Taxonomy" id="29760"/>
    <lineage>
        <taxon>Eukaryota</taxon>
        <taxon>Viridiplantae</taxon>
        <taxon>Streptophyta</taxon>
        <taxon>Embryophyta</taxon>
        <taxon>Tracheophyta</taxon>
        <taxon>Spermatophyta</taxon>
        <taxon>Magnoliopsida</taxon>
        <taxon>eudicotyledons</taxon>
        <taxon>Gunneridae</taxon>
        <taxon>Pentapetalae</taxon>
        <taxon>rosids</taxon>
        <taxon>Vitales</taxon>
        <taxon>Vitaceae</taxon>
        <taxon>Viteae</taxon>
        <taxon>Vitis</taxon>
    </lineage>
</organism>
<feature type="domain" description="Retrotransposon Copia-like N-terminal" evidence="1">
    <location>
        <begin position="2"/>
        <end position="38"/>
    </location>
</feature>
<dbReference type="SUPFAM" id="SSF56672">
    <property type="entry name" value="DNA/RNA polymerases"/>
    <property type="match status" value="1"/>
</dbReference>
<sequence>MAVQLKDENYDEWACVVRTALQAKKKNGFVDGSIKQPDNDSPELEDWWTINSMLVSWVFNTIEPTLRSTISYMENVKELWEEIKQRFSIGNGPCVQQLKSDLVNCKQERQGIVLEKKREEERVHQFLMGLDEDGYGTNGRVTGHAPPQVGVVVGVDVVFSRIQVEDEDVEGLLELMQFKRQELMLLDDSNLVVQFINKSCVIQNRNSRMLIGAGEQHKGLYFLKGLAPIRAYKTTSIASYELWHRKMGHPSSRVVNLIYEVDSVGRNDGPYKAPASYGAGYLINRTPSVLLDGKTPYEILYGQAPSYKHIQTFGCLCYVHDQNWDKKKFASRSRKCIFVGYPFGKKGWRLYDLESGEYFVSSDVIFVEVEFSYFNNVINSSLTENRVVDFSTDDEDPYMQNDMEEKQASVSDVEHEIDVEMGNNMVMATDGNTEVGDRGDTDVLKPMVSEDHLLASSSFQSKSSAVTIGCEPSTYAEAIKDECWRKAMRKEIQALEDHETWTVEDLPPGNKAIGSKWVYKIKYNSDGSIERCKLRRVGNYIKWMYIMPSCTDLGKLKYFLGIEVARNSDGIFLCQCKYTLDIISEAGLLGAKPTGTPLEQNHKLALATNSDLRDPGQYRRLVGRLIYPTITRPKLSYCVHMLAQFIQQLKDEHREAALRVVRYLKGNPGQGILLRSDCDLKLYAYCDSDWASCPLTRQSLTGYFIILGNSPISWKIKKQHTVYRSSVEAEYRSMATTTCELKWLKGLLSTLGVMHSDPTHLYCDSQAALHIAANPIFHERTKHIEVDCHFVRDEIQNGAIHTKYVHTSMQLTKIFTKALGKRQFDFLLRKLGIWNPHTPT</sequence>
<dbReference type="Pfam" id="PF14244">
    <property type="entry name" value="Retrotran_gag_3"/>
    <property type="match status" value="1"/>
</dbReference>
<name>A0A438ID76_VITVI</name>
<dbReference type="InterPro" id="IPR043502">
    <property type="entry name" value="DNA/RNA_pol_sf"/>
</dbReference>
<dbReference type="Proteomes" id="UP000288805">
    <property type="component" value="Unassembled WGS sequence"/>
</dbReference>
<proteinExistence type="predicted"/>
<protein>
    <submittedName>
        <fullName evidence="3">Retrovirus-related Pol polyprotein from transposon RE2</fullName>
    </submittedName>
</protein>
<gene>
    <name evidence="3" type="primary">RE2_90</name>
    <name evidence="3" type="ORF">CK203_029845</name>
</gene>
<evidence type="ECO:0000313" key="3">
    <source>
        <dbReference type="EMBL" id="RVW94685.1"/>
    </source>
</evidence>
<evidence type="ECO:0000259" key="2">
    <source>
        <dbReference type="Pfam" id="PF25597"/>
    </source>
</evidence>